<dbReference type="Proteomes" id="UP001174909">
    <property type="component" value="Unassembled WGS sequence"/>
</dbReference>
<proteinExistence type="predicted"/>
<accession>A0AA35ST48</accession>
<dbReference type="AlphaFoldDB" id="A0AA35ST48"/>
<evidence type="ECO:0000313" key="2">
    <source>
        <dbReference type="Proteomes" id="UP001174909"/>
    </source>
</evidence>
<comment type="caution">
    <text evidence="1">The sequence shown here is derived from an EMBL/GenBank/DDBJ whole genome shotgun (WGS) entry which is preliminary data.</text>
</comment>
<protein>
    <submittedName>
        <fullName evidence="1">Uncharacterized protein</fullName>
    </submittedName>
</protein>
<gene>
    <name evidence="1" type="ORF">GBAR_LOCUS19865</name>
</gene>
<sequence>MVSPGIMREFQDIIKNSTYQLPLYPTTLLLATDIELTVDVPFIFHTLPTLIKFSYDPHITGGFGPFSFGRLHRASAGDMKFRVGVRDNKISITLPGTQLIGYVCDVVPQHPSKTAHEIVAQLTFSQVTPNRNSMNGSFTRGKVRKLHFIVRHTPLLNLLPLLTLTTQLMILNTTSASCPNSPSQ</sequence>
<keyword evidence="2" id="KW-1185">Reference proteome</keyword>
<dbReference type="EMBL" id="CASHTH010002797">
    <property type="protein sequence ID" value="CAI8035383.1"/>
    <property type="molecule type" value="Genomic_DNA"/>
</dbReference>
<organism evidence="1 2">
    <name type="scientific">Geodia barretti</name>
    <name type="common">Barrett's horny sponge</name>
    <dbReference type="NCBI Taxonomy" id="519541"/>
    <lineage>
        <taxon>Eukaryota</taxon>
        <taxon>Metazoa</taxon>
        <taxon>Porifera</taxon>
        <taxon>Demospongiae</taxon>
        <taxon>Heteroscleromorpha</taxon>
        <taxon>Tetractinellida</taxon>
        <taxon>Astrophorina</taxon>
        <taxon>Geodiidae</taxon>
        <taxon>Geodia</taxon>
    </lineage>
</organism>
<evidence type="ECO:0000313" key="1">
    <source>
        <dbReference type="EMBL" id="CAI8035383.1"/>
    </source>
</evidence>
<name>A0AA35ST48_GEOBA</name>
<reference evidence="1" key="1">
    <citation type="submission" date="2023-03" db="EMBL/GenBank/DDBJ databases">
        <authorList>
            <person name="Steffen K."/>
            <person name="Cardenas P."/>
        </authorList>
    </citation>
    <scope>NUCLEOTIDE SEQUENCE</scope>
</reference>